<keyword evidence="4 13" id="KW-0812">Transmembrane</keyword>
<feature type="transmembrane region" description="Helical" evidence="13">
    <location>
        <begin position="214"/>
        <end position="234"/>
    </location>
</feature>
<dbReference type="Pfam" id="PF02544">
    <property type="entry name" value="Steroid_dh"/>
    <property type="match status" value="2"/>
</dbReference>
<keyword evidence="8" id="KW-0521">NADP</keyword>
<dbReference type="PROSITE" id="PS50244">
    <property type="entry name" value="S5A_REDUCTASE"/>
    <property type="match status" value="1"/>
</dbReference>
<keyword evidence="10" id="KW-0560">Oxidoreductase</keyword>
<proteinExistence type="inferred from homology"/>
<comment type="caution">
    <text evidence="15">The sequence shown here is derived from an EMBL/GenBank/DDBJ whole genome shotgun (WGS) entry which is preliminary data.</text>
</comment>
<dbReference type="GO" id="GO:0030154">
    <property type="term" value="P:cell differentiation"/>
    <property type="evidence" value="ECO:0007669"/>
    <property type="project" value="UniProtKB-KW"/>
</dbReference>
<feature type="transmembrane region" description="Helical" evidence="13">
    <location>
        <begin position="153"/>
        <end position="174"/>
    </location>
</feature>
<dbReference type="InterPro" id="IPR001104">
    <property type="entry name" value="3-oxo-5_a-steroid_4-DH_C"/>
</dbReference>
<dbReference type="InterPro" id="IPR039357">
    <property type="entry name" value="SRD5A/TECR"/>
</dbReference>
<dbReference type="PANTHER" id="PTHR10556">
    <property type="entry name" value="3-OXO-5-ALPHA-STEROID 4-DEHYDROGENASE"/>
    <property type="match status" value="1"/>
</dbReference>
<feature type="domain" description="3-oxo-5-alpha-steroid 4-dehydrogenase C-terminal" evidence="14">
    <location>
        <begin position="179"/>
        <end position="248"/>
    </location>
</feature>
<dbReference type="OrthoDB" id="5788137at2759"/>
<name>A0A1W0WUV5_HYPEX</name>
<comment type="subcellular location">
    <subcellularLocation>
        <location evidence="1">Endoplasmic reticulum membrane</location>
        <topology evidence="1">Multi-pass membrane protein</topology>
    </subcellularLocation>
    <subcellularLocation>
        <location evidence="2">Microsome membrane</location>
    </subcellularLocation>
</comment>
<evidence type="ECO:0000256" key="8">
    <source>
        <dbReference type="ARBA" id="ARBA00022857"/>
    </source>
</evidence>
<keyword evidence="6" id="KW-0256">Endoplasmic reticulum</keyword>
<keyword evidence="11" id="KW-0443">Lipid metabolism</keyword>
<dbReference type="GO" id="GO:0005789">
    <property type="term" value="C:endoplasmic reticulum membrane"/>
    <property type="evidence" value="ECO:0007669"/>
    <property type="project" value="UniProtKB-SubCell"/>
</dbReference>
<dbReference type="GO" id="GO:0003865">
    <property type="term" value="F:3-oxo-5-alpha-steroid 4-dehydrogenase activity"/>
    <property type="evidence" value="ECO:0007669"/>
    <property type="project" value="TreeGrafter"/>
</dbReference>
<feature type="transmembrane region" description="Helical" evidence="13">
    <location>
        <begin position="81"/>
        <end position="103"/>
    </location>
</feature>
<evidence type="ECO:0000256" key="5">
    <source>
        <dbReference type="ARBA" id="ARBA00022782"/>
    </source>
</evidence>
<dbReference type="Proteomes" id="UP000192578">
    <property type="component" value="Unassembled WGS sequence"/>
</dbReference>
<protein>
    <submittedName>
        <fullName evidence="15">3-oxo-5-alpha-steroid 4-dehydrogenase 1</fullName>
    </submittedName>
</protein>
<keyword evidence="16" id="KW-1185">Reference proteome</keyword>
<evidence type="ECO:0000256" key="11">
    <source>
        <dbReference type="ARBA" id="ARBA00023098"/>
    </source>
</evidence>
<evidence type="ECO:0000313" key="16">
    <source>
        <dbReference type="Proteomes" id="UP000192578"/>
    </source>
</evidence>
<evidence type="ECO:0000313" key="15">
    <source>
        <dbReference type="EMBL" id="OQV18982.1"/>
    </source>
</evidence>
<evidence type="ECO:0000256" key="7">
    <source>
        <dbReference type="ARBA" id="ARBA00022848"/>
    </source>
</evidence>
<evidence type="ECO:0000256" key="4">
    <source>
        <dbReference type="ARBA" id="ARBA00022692"/>
    </source>
</evidence>
<evidence type="ECO:0000256" key="3">
    <source>
        <dbReference type="ARBA" id="ARBA00007742"/>
    </source>
</evidence>
<gene>
    <name evidence="15" type="ORF">BV898_07037</name>
</gene>
<dbReference type="PANTHER" id="PTHR10556:SF57">
    <property type="entry name" value="3-OXO-5-ALPHA-STEROID 4-DEHYDROGENASE 1"/>
    <property type="match status" value="1"/>
</dbReference>
<organism evidence="15 16">
    <name type="scientific">Hypsibius exemplaris</name>
    <name type="common">Freshwater tardigrade</name>
    <dbReference type="NCBI Taxonomy" id="2072580"/>
    <lineage>
        <taxon>Eukaryota</taxon>
        <taxon>Metazoa</taxon>
        <taxon>Ecdysozoa</taxon>
        <taxon>Tardigrada</taxon>
        <taxon>Eutardigrada</taxon>
        <taxon>Parachela</taxon>
        <taxon>Hypsibioidea</taxon>
        <taxon>Hypsibiidae</taxon>
        <taxon>Hypsibius</taxon>
    </lineage>
</organism>
<evidence type="ECO:0000256" key="13">
    <source>
        <dbReference type="SAM" id="Phobius"/>
    </source>
</evidence>
<keyword evidence="12 13" id="KW-0472">Membrane</keyword>
<evidence type="ECO:0000256" key="6">
    <source>
        <dbReference type="ARBA" id="ARBA00022824"/>
    </source>
</evidence>
<feature type="domain" description="3-oxo-5-alpha-steroid 4-dehydrogenase C-terminal" evidence="14">
    <location>
        <begin position="297"/>
        <end position="378"/>
    </location>
</feature>
<dbReference type="GO" id="GO:0006694">
    <property type="term" value="P:steroid biosynthetic process"/>
    <property type="evidence" value="ECO:0007669"/>
    <property type="project" value="TreeGrafter"/>
</dbReference>
<dbReference type="EMBL" id="MTYJ01000044">
    <property type="protein sequence ID" value="OQV18982.1"/>
    <property type="molecule type" value="Genomic_DNA"/>
</dbReference>
<evidence type="ECO:0000256" key="10">
    <source>
        <dbReference type="ARBA" id="ARBA00023002"/>
    </source>
</evidence>
<evidence type="ECO:0000256" key="12">
    <source>
        <dbReference type="ARBA" id="ARBA00023136"/>
    </source>
</evidence>
<comment type="similarity">
    <text evidence="3">Belongs to the steroid 5-alpha reductase family.</text>
</comment>
<feature type="transmembrane region" description="Helical" evidence="13">
    <location>
        <begin position="123"/>
        <end position="141"/>
    </location>
</feature>
<dbReference type="AlphaFoldDB" id="A0A1W0WUV5"/>
<keyword evidence="5" id="KW-0221">Differentiation</keyword>
<keyword evidence="7" id="KW-0492">Microsome</keyword>
<accession>A0A1W0WUV5</accession>
<evidence type="ECO:0000256" key="1">
    <source>
        <dbReference type="ARBA" id="ARBA00004477"/>
    </source>
</evidence>
<reference evidence="16" key="1">
    <citation type="submission" date="2017-01" db="EMBL/GenBank/DDBJ databases">
        <title>Comparative genomics of anhydrobiosis in the tardigrade Hypsibius dujardini.</title>
        <authorList>
            <person name="Yoshida Y."/>
            <person name="Koutsovoulos G."/>
            <person name="Laetsch D."/>
            <person name="Stevens L."/>
            <person name="Kumar S."/>
            <person name="Horikawa D."/>
            <person name="Ishino K."/>
            <person name="Komine S."/>
            <person name="Tomita M."/>
            <person name="Blaxter M."/>
            <person name="Arakawa K."/>
        </authorList>
    </citation>
    <scope>NUCLEOTIDE SEQUENCE [LARGE SCALE GENOMIC DNA]</scope>
    <source>
        <strain evidence="16">Z151</strain>
    </source>
</reference>
<evidence type="ECO:0000256" key="2">
    <source>
        <dbReference type="ARBA" id="ARBA00004524"/>
    </source>
</evidence>
<evidence type="ECO:0000256" key="9">
    <source>
        <dbReference type="ARBA" id="ARBA00022989"/>
    </source>
</evidence>
<evidence type="ECO:0000259" key="14">
    <source>
        <dbReference type="Pfam" id="PF02544"/>
    </source>
</evidence>
<sequence length="378" mass="41404">MENIRGDGFANVPGNSDLRGDGYAHAGADVKAPDVHVHSAQANVNVDPNVVDVHATNAAGQQIHTGWISSMLMDAESERNFLDFSCYVIIAAAVAVYITLHFLPSAYGRYASRAFGILIPARIAWFLQDLPAVIIPLYIFFNCEHTQLHLINYILLGLFLVSYIQRALIYPILIKGGKPMPSIPFLGALAYNCLNGYVQSRYLTRFAYYVPMEIISVHFLAGLVMFLLGIGINWQSDAILRGLRSPLSRGSVEVEATSANSIGRVFDQDLGVDGAGPGGPMPTNHTSASRTPVGQSAGAGYKIPYGGMFEFVSCANFFGEIVEWWGFAMASWSLPALTHAIFTTANLVPRALQHHQDYLNKFREDYPQNRAAVIPFVL</sequence>
<keyword evidence="9 13" id="KW-1133">Transmembrane helix</keyword>